<feature type="transmembrane region" description="Helical" evidence="6">
    <location>
        <begin position="6"/>
        <end position="27"/>
    </location>
</feature>
<dbReference type="Gene3D" id="2.60.120.620">
    <property type="entry name" value="q2cbj1_9rhob like domain"/>
    <property type="match status" value="1"/>
</dbReference>
<dbReference type="EMBL" id="MN740474">
    <property type="protein sequence ID" value="QHU28686.1"/>
    <property type="molecule type" value="Genomic_DNA"/>
</dbReference>
<keyword evidence="6" id="KW-0812">Transmembrane</keyword>
<accession>A0A6C0LCJ5</accession>
<evidence type="ECO:0000256" key="5">
    <source>
        <dbReference type="ARBA" id="ARBA00023004"/>
    </source>
</evidence>
<evidence type="ECO:0000256" key="6">
    <source>
        <dbReference type="SAM" id="Phobius"/>
    </source>
</evidence>
<dbReference type="SMART" id="SM00702">
    <property type="entry name" value="P4Hc"/>
    <property type="match status" value="1"/>
</dbReference>
<dbReference type="GO" id="GO:0005783">
    <property type="term" value="C:endoplasmic reticulum"/>
    <property type="evidence" value="ECO:0007669"/>
    <property type="project" value="TreeGrafter"/>
</dbReference>
<keyword evidence="3" id="KW-0223">Dioxygenase</keyword>
<dbReference type="GO" id="GO:0004656">
    <property type="term" value="F:procollagen-proline 4-dioxygenase activity"/>
    <property type="evidence" value="ECO:0007669"/>
    <property type="project" value="TreeGrafter"/>
</dbReference>
<dbReference type="InterPro" id="IPR044862">
    <property type="entry name" value="Pro_4_hyd_alph_FE2OG_OXY"/>
</dbReference>
<dbReference type="InterPro" id="IPR006620">
    <property type="entry name" value="Pro_4_hyd_alph"/>
</dbReference>
<proteinExistence type="predicted"/>
<keyword evidence="4" id="KW-0560">Oxidoreductase</keyword>
<evidence type="ECO:0000256" key="2">
    <source>
        <dbReference type="ARBA" id="ARBA00022723"/>
    </source>
</evidence>
<dbReference type="InterPro" id="IPR045054">
    <property type="entry name" value="P4HA-like"/>
</dbReference>
<keyword evidence="6" id="KW-1133">Transmembrane helix</keyword>
<evidence type="ECO:0000256" key="4">
    <source>
        <dbReference type="ARBA" id="ARBA00023002"/>
    </source>
</evidence>
<dbReference type="GO" id="GO:0031418">
    <property type="term" value="F:L-ascorbic acid binding"/>
    <property type="evidence" value="ECO:0007669"/>
    <property type="project" value="InterPro"/>
</dbReference>
<comment type="cofactor">
    <cofactor evidence="1">
        <name>L-ascorbate</name>
        <dbReference type="ChEBI" id="CHEBI:38290"/>
    </cofactor>
</comment>
<dbReference type="GO" id="GO:0005506">
    <property type="term" value="F:iron ion binding"/>
    <property type="evidence" value="ECO:0007669"/>
    <property type="project" value="InterPro"/>
</dbReference>
<evidence type="ECO:0000256" key="3">
    <source>
        <dbReference type="ARBA" id="ARBA00022964"/>
    </source>
</evidence>
<dbReference type="PROSITE" id="PS51471">
    <property type="entry name" value="FE2OG_OXY"/>
    <property type="match status" value="1"/>
</dbReference>
<dbReference type="InterPro" id="IPR005123">
    <property type="entry name" value="Oxoglu/Fe-dep_dioxygenase_dom"/>
</dbReference>
<evidence type="ECO:0000256" key="1">
    <source>
        <dbReference type="ARBA" id="ARBA00001961"/>
    </source>
</evidence>
<evidence type="ECO:0000313" key="8">
    <source>
        <dbReference type="EMBL" id="QHU28686.1"/>
    </source>
</evidence>
<dbReference type="AlphaFoldDB" id="A0A6C0LCJ5"/>
<organism evidence="8">
    <name type="scientific">viral metagenome</name>
    <dbReference type="NCBI Taxonomy" id="1070528"/>
    <lineage>
        <taxon>unclassified sequences</taxon>
        <taxon>metagenomes</taxon>
        <taxon>organismal metagenomes</taxon>
    </lineage>
</organism>
<dbReference type="Pfam" id="PF13640">
    <property type="entry name" value="2OG-FeII_Oxy_3"/>
    <property type="match status" value="1"/>
</dbReference>
<protein>
    <recommendedName>
        <fullName evidence="7">Fe2OG dioxygenase domain-containing protein</fullName>
    </recommendedName>
</protein>
<feature type="domain" description="Fe2OG dioxygenase" evidence="7">
    <location>
        <begin position="122"/>
        <end position="249"/>
    </location>
</feature>
<sequence>MNKFKLLLTLLVILIIVITIMIILCFINKSKFTIIEQSNNFYYEIDNVLTNEECDYIINDAKDKLIESTVMSIDKNGKYIDIKDTNRTSNHTFLENNLHKNINEKVERLINRYSKHHINRKQFEQIQVVRYKPTQEYKEHFDICHPQQAHYDHLKTCKEDFKKFNSVRYATIIFYLNDGFKGGETYFPNINKKIIPKKGKALIFFNCTYNKDTIKTGLCDIIDNSKHSGLPVIEDKTNEKWIANIWIRTKNI</sequence>
<reference evidence="8" key="1">
    <citation type="journal article" date="2020" name="Nature">
        <title>Giant virus diversity and host interactions through global metagenomics.</title>
        <authorList>
            <person name="Schulz F."/>
            <person name="Roux S."/>
            <person name="Paez-Espino D."/>
            <person name="Jungbluth S."/>
            <person name="Walsh D.A."/>
            <person name="Denef V.J."/>
            <person name="McMahon K.D."/>
            <person name="Konstantinidis K.T."/>
            <person name="Eloe-Fadrosh E.A."/>
            <person name="Kyrpides N.C."/>
            <person name="Woyke T."/>
        </authorList>
    </citation>
    <scope>NUCLEOTIDE SEQUENCE</scope>
    <source>
        <strain evidence="8">GVMAG-M-3300027791-30</strain>
    </source>
</reference>
<evidence type="ECO:0000259" key="7">
    <source>
        <dbReference type="PROSITE" id="PS51471"/>
    </source>
</evidence>
<dbReference type="PANTHER" id="PTHR10869:SF226">
    <property type="entry name" value="PROLYL 4-HYDROXYLASE ALPHA SUBUNIT DOMAIN-CONTAINING PROTEIN"/>
    <property type="match status" value="1"/>
</dbReference>
<keyword evidence="5" id="KW-0408">Iron</keyword>
<name>A0A6C0LCJ5_9ZZZZ</name>
<keyword evidence="6" id="KW-0472">Membrane</keyword>
<dbReference type="PANTHER" id="PTHR10869">
    <property type="entry name" value="PROLYL 4-HYDROXYLASE ALPHA SUBUNIT"/>
    <property type="match status" value="1"/>
</dbReference>
<keyword evidence="2" id="KW-0479">Metal-binding</keyword>